<dbReference type="Proteomes" id="UP000490939">
    <property type="component" value="Unassembled WGS sequence"/>
</dbReference>
<evidence type="ECO:0000256" key="5">
    <source>
        <dbReference type="ARBA" id="ARBA00022833"/>
    </source>
</evidence>
<gene>
    <name evidence="10" type="ORF">EG327_011001</name>
</gene>
<feature type="compositionally biased region" description="Polar residues" evidence="8">
    <location>
        <begin position="46"/>
        <end position="63"/>
    </location>
</feature>
<evidence type="ECO:0000256" key="8">
    <source>
        <dbReference type="SAM" id="MobiDB-lite"/>
    </source>
</evidence>
<evidence type="ECO:0000256" key="7">
    <source>
        <dbReference type="PROSITE-ProRule" id="PRU00042"/>
    </source>
</evidence>
<dbReference type="GO" id="GO:0005634">
    <property type="term" value="C:nucleus"/>
    <property type="evidence" value="ECO:0007669"/>
    <property type="project" value="UniProtKB-SubCell"/>
</dbReference>
<evidence type="ECO:0000256" key="3">
    <source>
        <dbReference type="ARBA" id="ARBA00022737"/>
    </source>
</evidence>
<keyword evidence="11" id="KW-1185">Reference proteome</keyword>
<evidence type="ECO:0000256" key="2">
    <source>
        <dbReference type="ARBA" id="ARBA00022723"/>
    </source>
</evidence>
<feature type="compositionally biased region" description="Polar residues" evidence="8">
    <location>
        <begin position="168"/>
        <end position="182"/>
    </location>
</feature>
<evidence type="ECO:0000313" key="11">
    <source>
        <dbReference type="Proteomes" id="UP000490939"/>
    </source>
</evidence>
<dbReference type="PANTHER" id="PTHR40626:SF13">
    <property type="entry name" value="RESPIRATION FACTOR 2-RELATED"/>
    <property type="match status" value="1"/>
</dbReference>
<dbReference type="EMBL" id="WNWR01000821">
    <property type="protein sequence ID" value="KAE9968624.1"/>
    <property type="molecule type" value="Genomic_DNA"/>
</dbReference>
<comment type="subcellular location">
    <subcellularLocation>
        <location evidence="1">Nucleus</location>
    </subcellularLocation>
</comment>
<accession>A0A8H3UED2</accession>
<protein>
    <recommendedName>
        <fullName evidence="9">C2H2-type domain-containing protein</fullName>
    </recommendedName>
</protein>
<dbReference type="InterPro" id="IPR007219">
    <property type="entry name" value="XnlR_reg_dom"/>
</dbReference>
<dbReference type="GO" id="GO:0008270">
    <property type="term" value="F:zinc ion binding"/>
    <property type="evidence" value="ECO:0007669"/>
    <property type="project" value="UniProtKB-KW"/>
</dbReference>
<feature type="region of interest" description="Disordered" evidence="8">
    <location>
        <begin position="40"/>
        <end position="63"/>
    </location>
</feature>
<evidence type="ECO:0000256" key="4">
    <source>
        <dbReference type="ARBA" id="ARBA00022771"/>
    </source>
</evidence>
<reference evidence="10 11" key="1">
    <citation type="submission" date="2019-07" db="EMBL/GenBank/DDBJ databases">
        <title>Venturia inaequalis Genome Resource.</title>
        <authorList>
            <person name="Lichtner F.J."/>
        </authorList>
    </citation>
    <scope>NUCLEOTIDE SEQUENCE [LARGE SCALE GENOMIC DNA]</scope>
    <source>
        <strain evidence="10 11">DMI_063113</strain>
    </source>
</reference>
<evidence type="ECO:0000259" key="9">
    <source>
        <dbReference type="PROSITE" id="PS50157"/>
    </source>
</evidence>
<dbReference type="GO" id="GO:0000785">
    <property type="term" value="C:chromatin"/>
    <property type="evidence" value="ECO:0007669"/>
    <property type="project" value="TreeGrafter"/>
</dbReference>
<dbReference type="AlphaFoldDB" id="A0A8H3UED2"/>
<keyword evidence="4 7" id="KW-0863">Zinc-finger</keyword>
<sequence length="717" mass="79734">MASPVASYDNKKDNVCEACEARFARSDVLRRHTRKCQSYLEMHGGSDNSQTSNGNSASSMRVSASRPSIIQAQLYPSPPSHFDFNDKRPLPTSNTISAVNGILQSNVHFLPVPGNSECLRSSSSIKMNGMPATGLAHDFTFLEEFLLPNMGNMIPSYYTPISMDEPQNDSSSLAATLDPNSDQAREGTEPAPSDTEARKGPDDSSYAHVFYTSENDCDKFKQRFLELYKSQITEFVFPRRSRLVRCITAYFDHFDCHVPIIHHATFGIYQSHPGLVFMILALGGLQLGERSFATTAYDIGCALIDSHLANSGNQLGDVFEPWPVQALLLGVQFTAFGDEGPYTTRAQRHYATASDLLRAEQDRMKTEWDTQNPSWEQWARVETFSRLSLWACTLSAMILATDATANYMPHYQLREVPIPLKEELWRARSASEWGTISARTGLYKGPNLGALARALSAGETIPEDISPFGLLALIGWATSSICLQERVAMSMGPSSAVQSNFLREMERVLNGWENFACQRLKLDRAIYRDREPLFTDCFPLLGSAYYHLYVGDELRALKETASRSAENLATTKPPLPQFQLSDSTLKAVKYAAHSWLVRVKLGIGNWRVTNIVGYGVQYLITAYESALILSWWLSASRPALTPEDSTALTAINDLMGKAFAEVEEQEIPISDARGRMISPLVYTSQCVDRNVYPYAQKVEQALCVFKGHLLAITPAST</sequence>
<keyword evidence="2" id="KW-0479">Metal-binding</keyword>
<dbReference type="PROSITE" id="PS50157">
    <property type="entry name" value="ZINC_FINGER_C2H2_2"/>
    <property type="match status" value="1"/>
</dbReference>
<keyword evidence="6" id="KW-0539">Nucleus</keyword>
<organism evidence="10 11">
    <name type="scientific">Venturia inaequalis</name>
    <name type="common">Apple scab fungus</name>
    <dbReference type="NCBI Taxonomy" id="5025"/>
    <lineage>
        <taxon>Eukaryota</taxon>
        <taxon>Fungi</taxon>
        <taxon>Dikarya</taxon>
        <taxon>Ascomycota</taxon>
        <taxon>Pezizomycotina</taxon>
        <taxon>Dothideomycetes</taxon>
        <taxon>Pleosporomycetidae</taxon>
        <taxon>Venturiales</taxon>
        <taxon>Venturiaceae</taxon>
        <taxon>Venturia</taxon>
    </lineage>
</organism>
<keyword evidence="5" id="KW-0862">Zinc</keyword>
<evidence type="ECO:0000256" key="6">
    <source>
        <dbReference type="ARBA" id="ARBA00023242"/>
    </source>
</evidence>
<evidence type="ECO:0000256" key="1">
    <source>
        <dbReference type="ARBA" id="ARBA00004123"/>
    </source>
</evidence>
<dbReference type="Pfam" id="PF04082">
    <property type="entry name" value="Fungal_trans"/>
    <property type="match status" value="1"/>
</dbReference>
<dbReference type="GO" id="GO:0000981">
    <property type="term" value="F:DNA-binding transcription factor activity, RNA polymerase II-specific"/>
    <property type="evidence" value="ECO:0007669"/>
    <property type="project" value="InterPro"/>
</dbReference>
<dbReference type="GO" id="GO:0006351">
    <property type="term" value="P:DNA-templated transcription"/>
    <property type="evidence" value="ECO:0007669"/>
    <property type="project" value="InterPro"/>
</dbReference>
<evidence type="ECO:0000313" key="10">
    <source>
        <dbReference type="EMBL" id="KAE9968624.1"/>
    </source>
</evidence>
<dbReference type="GO" id="GO:0000978">
    <property type="term" value="F:RNA polymerase II cis-regulatory region sequence-specific DNA binding"/>
    <property type="evidence" value="ECO:0007669"/>
    <property type="project" value="InterPro"/>
</dbReference>
<keyword evidence="3" id="KW-0677">Repeat</keyword>
<feature type="domain" description="C2H2-type" evidence="9">
    <location>
        <begin position="14"/>
        <end position="48"/>
    </location>
</feature>
<dbReference type="InterPro" id="IPR051059">
    <property type="entry name" value="VerF-like"/>
</dbReference>
<dbReference type="CDD" id="cd12148">
    <property type="entry name" value="fungal_TF_MHR"/>
    <property type="match status" value="1"/>
</dbReference>
<dbReference type="PANTHER" id="PTHR40626">
    <property type="entry name" value="MIP31509P"/>
    <property type="match status" value="1"/>
</dbReference>
<name>A0A8H3UED2_VENIN</name>
<feature type="region of interest" description="Disordered" evidence="8">
    <location>
        <begin position="165"/>
        <end position="203"/>
    </location>
</feature>
<dbReference type="InterPro" id="IPR013087">
    <property type="entry name" value="Znf_C2H2_type"/>
</dbReference>
<comment type="caution">
    <text evidence="10">The sequence shown here is derived from an EMBL/GenBank/DDBJ whole genome shotgun (WGS) entry which is preliminary data.</text>
</comment>
<proteinExistence type="predicted"/>